<evidence type="ECO:0000313" key="2">
    <source>
        <dbReference type="Proteomes" id="UP000028013"/>
    </source>
</evidence>
<protein>
    <submittedName>
        <fullName evidence="1">Uncharacterized protein</fullName>
    </submittedName>
</protein>
<organism evidence="1 2">
    <name type="scientific">Bacteroides uniformis str. 3978 T3 ii</name>
    <dbReference type="NCBI Taxonomy" id="1339349"/>
    <lineage>
        <taxon>Bacteria</taxon>
        <taxon>Pseudomonadati</taxon>
        <taxon>Bacteroidota</taxon>
        <taxon>Bacteroidia</taxon>
        <taxon>Bacteroidales</taxon>
        <taxon>Bacteroidaceae</taxon>
        <taxon>Bacteroides</taxon>
    </lineage>
</organism>
<comment type="caution">
    <text evidence="1">The sequence shown here is derived from an EMBL/GenBank/DDBJ whole genome shotgun (WGS) entry which is preliminary data.</text>
</comment>
<sequence length="48" mass="5071">MSAKKSPALRVVFKPSVLVGTLRNVILGTSIIAASKGNHTARHTDTPE</sequence>
<name>A0A078S914_BACUN</name>
<proteinExistence type="predicted"/>
<dbReference type="AlphaFoldDB" id="A0A078S914"/>
<accession>A0A078S914</accession>
<evidence type="ECO:0000313" key="1">
    <source>
        <dbReference type="EMBL" id="KDS56465.1"/>
    </source>
</evidence>
<dbReference type="Proteomes" id="UP000028013">
    <property type="component" value="Unassembled WGS sequence"/>
</dbReference>
<gene>
    <name evidence="1" type="ORF">M094_4114</name>
</gene>
<reference evidence="1 2" key="1">
    <citation type="submission" date="2014-04" db="EMBL/GenBank/DDBJ databases">
        <authorList>
            <person name="Sears C."/>
            <person name="Carroll K."/>
            <person name="Sack B.R."/>
            <person name="Qadri F."/>
            <person name="Myers L.L."/>
            <person name="Chung G.-T."/>
            <person name="Escheverria P."/>
            <person name="Fraser C.M."/>
            <person name="Sadzewicz L."/>
            <person name="Shefchek K.A."/>
            <person name="Tallon L."/>
            <person name="Das S.P."/>
            <person name="Daugherty S."/>
            <person name="Mongodin E.F."/>
        </authorList>
    </citation>
    <scope>NUCLEOTIDE SEQUENCE [LARGE SCALE GENOMIC DNA]</scope>
    <source>
        <strain evidence="1 2">3978 T3 ii</strain>
    </source>
</reference>
<dbReference type="EMBL" id="JNHN01000098">
    <property type="protein sequence ID" value="KDS56465.1"/>
    <property type="molecule type" value="Genomic_DNA"/>
</dbReference>